<gene>
    <name evidence="1" type="ORF">SORBI_3006G039000</name>
</gene>
<keyword evidence="2" id="KW-1185">Reference proteome</keyword>
<dbReference type="AlphaFoldDB" id="A0A1B6PJY1"/>
<dbReference type="EMBL" id="CM000765">
    <property type="protein sequence ID" value="KXG25981.1"/>
    <property type="molecule type" value="Genomic_DNA"/>
</dbReference>
<evidence type="ECO:0000313" key="2">
    <source>
        <dbReference type="Proteomes" id="UP000000768"/>
    </source>
</evidence>
<protein>
    <submittedName>
        <fullName evidence="1">Uncharacterized protein</fullName>
    </submittedName>
</protein>
<accession>A0A1B6PJY1</accession>
<evidence type="ECO:0000313" key="1">
    <source>
        <dbReference type="EMBL" id="KXG25981.1"/>
    </source>
</evidence>
<proteinExistence type="predicted"/>
<dbReference type="Gramene" id="KXG25981">
    <property type="protein sequence ID" value="KXG25981"/>
    <property type="gene ID" value="SORBI_3006G039000"/>
</dbReference>
<reference evidence="1 2" key="1">
    <citation type="journal article" date="2009" name="Nature">
        <title>The Sorghum bicolor genome and the diversification of grasses.</title>
        <authorList>
            <person name="Paterson A.H."/>
            <person name="Bowers J.E."/>
            <person name="Bruggmann R."/>
            <person name="Dubchak I."/>
            <person name="Grimwood J."/>
            <person name="Gundlach H."/>
            <person name="Haberer G."/>
            <person name="Hellsten U."/>
            <person name="Mitros T."/>
            <person name="Poliakov A."/>
            <person name="Schmutz J."/>
            <person name="Spannagl M."/>
            <person name="Tang H."/>
            <person name="Wang X."/>
            <person name="Wicker T."/>
            <person name="Bharti A.K."/>
            <person name="Chapman J."/>
            <person name="Feltus F.A."/>
            <person name="Gowik U."/>
            <person name="Grigoriev I.V."/>
            <person name="Lyons E."/>
            <person name="Maher C.A."/>
            <person name="Martis M."/>
            <person name="Narechania A."/>
            <person name="Otillar R.P."/>
            <person name="Penning B.W."/>
            <person name="Salamov A.A."/>
            <person name="Wang Y."/>
            <person name="Zhang L."/>
            <person name="Carpita N.C."/>
            <person name="Freeling M."/>
            <person name="Gingle A.R."/>
            <person name="Hash C.T."/>
            <person name="Keller B."/>
            <person name="Klein P."/>
            <person name="Kresovich S."/>
            <person name="McCann M.C."/>
            <person name="Ming R."/>
            <person name="Peterson D.G."/>
            <person name="Mehboob-ur-Rahman"/>
            <person name="Ware D."/>
            <person name="Westhoff P."/>
            <person name="Mayer K.F."/>
            <person name="Messing J."/>
            <person name="Rokhsar D.S."/>
        </authorList>
    </citation>
    <scope>NUCLEOTIDE SEQUENCE [LARGE SCALE GENOMIC DNA]</scope>
    <source>
        <strain evidence="2">cv. BTx623</strain>
    </source>
</reference>
<organism evidence="1 2">
    <name type="scientific">Sorghum bicolor</name>
    <name type="common">Sorghum</name>
    <name type="synonym">Sorghum vulgare</name>
    <dbReference type="NCBI Taxonomy" id="4558"/>
    <lineage>
        <taxon>Eukaryota</taxon>
        <taxon>Viridiplantae</taxon>
        <taxon>Streptophyta</taxon>
        <taxon>Embryophyta</taxon>
        <taxon>Tracheophyta</taxon>
        <taxon>Spermatophyta</taxon>
        <taxon>Magnoliopsida</taxon>
        <taxon>Liliopsida</taxon>
        <taxon>Poales</taxon>
        <taxon>Poaceae</taxon>
        <taxon>PACMAD clade</taxon>
        <taxon>Panicoideae</taxon>
        <taxon>Andropogonodae</taxon>
        <taxon>Andropogoneae</taxon>
        <taxon>Sorghinae</taxon>
        <taxon>Sorghum</taxon>
    </lineage>
</organism>
<dbReference type="Proteomes" id="UP000000768">
    <property type="component" value="Chromosome 6"/>
</dbReference>
<reference evidence="2" key="2">
    <citation type="journal article" date="2018" name="Plant J.">
        <title>The Sorghum bicolor reference genome: improved assembly, gene annotations, a transcriptome atlas, and signatures of genome organization.</title>
        <authorList>
            <person name="McCormick R.F."/>
            <person name="Truong S.K."/>
            <person name="Sreedasyam A."/>
            <person name="Jenkins J."/>
            <person name="Shu S."/>
            <person name="Sims D."/>
            <person name="Kennedy M."/>
            <person name="Amirebrahimi M."/>
            <person name="Weers B.D."/>
            <person name="McKinley B."/>
            <person name="Mattison A."/>
            <person name="Morishige D.T."/>
            <person name="Grimwood J."/>
            <person name="Schmutz J."/>
            <person name="Mullet J.E."/>
        </authorList>
    </citation>
    <scope>NUCLEOTIDE SEQUENCE [LARGE SCALE GENOMIC DNA]</scope>
    <source>
        <strain evidence="2">cv. BTx623</strain>
    </source>
</reference>
<name>A0A1B6PJY1_SORBI</name>
<sequence length="121" mass="13262">MAGVFQRFVPQIKSPKVVVAIYLFLPFDFSSLMCAGWRVAAGGDLLHHGAVLGGRDAQDRAKKTRVCSTMTPKSGDNLHNLTVLTTEKFLLFDVVDPHLATSLDFFHGQLPYSHPIATLHG</sequence>
<dbReference type="InParanoid" id="A0A1B6PJY1"/>